<dbReference type="InterPro" id="IPR036188">
    <property type="entry name" value="FAD/NAD-bd_sf"/>
</dbReference>
<dbReference type="Pfam" id="PF23150">
    <property type="entry name" value="CFAP61_dimer"/>
    <property type="match status" value="1"/>
</dbReference>
<dbReference type="InterPro" id="IPR056299">
    <property type="entry name" value="CFAP61_dimer"/>
</dbReference>
<dbReference type="SUPFAM" id="SSF51905">
    <property type="entry name" value="FAD/NAD(P)-binding domain"/>
    <property type="match status" value="1"/>
</dbReference>
<proteinExistence type="predicted"/>
<evidence type="ECO:0000259" key="1">
    <source>
        <dbReference type="Pfam" id="PF23150"/>
    </source>
</evidence>
<comment type="caution">
    <text evidence="2">The sequence shown here is derived from an EMBL/GenBank/DDBJ whole genome shotgun (WGS) entry which is preliminary data.</text>
</comment>
<keyword evidence="3" id="KW-1185">Reference proteome</keyword>
<dbReference type="Proteomes" id="UP000078046">
    <property type="component" value="Unassembled WGS sequence"/>
</dbReference>
<organism evidence="2 3">
    <name type="scientific">Intoshia linei</name>
    <dbReference type="NCBI Taxonomy" id="1819745"/>
    <lineage>
        <taxon>Eukaryota</taxon>
        <taxon>Metazoa</taxon>
        <taxon>Spiralia</taxon>
        <taxon>Lophotrochozoa</taxon>
        <taxon>Mesozoa</taxon>
        <taxon>Orthonectida</taxon>
        <taxon>Rhopaluridae</taxon>
        <taxon>Intoshia</taxon>
    </lineage>
</organism>
<reference evidence="2 3" key="1">
    <citation type="submission" date="2016-04" db="EMBL/GenBank/DDBJ databases">
        <title>The genome of Intoshia linei affirms orthonectids as highly simplified spiralians.</title>
        <authorList>
            <person name="Mikhailov K.V."/>
            <person name="Slusarev G.S."/>
            <person name="Nikitin M.A."/>
            <person name="Logacheva M.D."/>
            <person name="Penin A."/>
            <person name="Aleoshin V."/>
            <person name="Panchin Y.V."/>
        </authorList>
    </citation>
    <scope>NUCLEOTIDE SEQUENCE [LARGE SCALE GENOMIC DNA]</scope>
    <source>
        <strain evidence="2">Intl2013</strain>
        <tissue evidence="2">Whole animal</tissue>
    </source>
</reference>
<dbReference type="InterPro" id="IPR038884">
    <property type="entry name" value="CFAP61"/>
</dbReference>
<gene>
    <name evidence="2" type="ORF">A3Q56_03473</name>
</gene>
<feature type="domain" description="CFAP61 dimerisation" evidence="1">
    <location>
        <begin position="673"/>
        <end position="790"/>
    </location>
</feature>
<accession>A0A177B3C6</accession>
<dbReference type="OrthoDB" id="6276360at2759"/>
<sequence>MKNDSIISQISSNTLNQLTDSSGYSERNSTSNNAKLVAIQLFCIDEVYECRSHDFMYRVFDLYPEYEYCFIGVPHKVSFFPLLERFVRITPRKRSVYPHELYILAKCSLNVELNISEPLEKDCDRIEYFINTIIQKSEICKDLNMFYKTRSNENGMKMKCYICTVNKQIVGICMIQQEYQHNIDYIRSHYEIDTFIDSEQYKHQDHMYLKNFVMNPAFNVYSKYFLKCVMIESESFCLYHKLNNTEENLIVTCLNQMIIVPSIKTIDYDIKKLNINCPREEIVQPHDNKHILYHLAMKQIYDTKMLVNLKIVVVGASNTGLKLLQNFVYQHHIRFHNLTLISIHPITNNTETLVTKDEHSSDHSMYSLIHSAVNFVLGSIVSINRKNKSVSVLNDEIKSIVYYDYLILTTGQQYVFSENESLGTINLNNVRNAFLVNDSFEESILRMYVTQNIARKKCKIYNYCNSLFLNVVIYGNEIDVYTCIKMLNKWGIDLINIYNIYPDTVINNENNIELRQFTRLLFDHLEIKQYCIKNDNISFELDKIGNIKEIRWGELNKSFIDCDIYISFEEKHINSNIFKALNDACLVFDGRLVIDRTFKTDDNFIYAAGPLTKYKRLYYSDFFLHENFNSNEIALKLSFVILTLLDPIVFNLNDINTYCGYQNEHKDCVLNDFVDPVIHSAELVNKINYFHIKKPYESKLKKIGLKDKNTYYITGSLKEVENVNFMKLTIDEYNTISEIVCISHKTIPKNNIIVMFNHHQILFNNLISRFKEGLITDFYEFFSDSWATAIYHYQFKYFLQEIREYTLNYKFNNHNENFVEEIMEYTHDDRQISDFLKSKYEKIFIEKKMDININNKLLKFIRNRKFVLPMYAEPNMI</sequence>
<evidence type="ECO:0000313" key="3">
    <source>
        <dbReference type="Proteomes" id="UP000078046"/>
    </source>
</evidence>
<dbReference type="PANTHER" id="PTHR21178:SF8">
    <property type="entry name" value="CILIA- AND FLAGELLA-ASSOCIATED PROTEIN 61"/>
    <property type="match status" value="1"/>
</dbReference>
<evidence type="ECO:0000313" key="2">
    <source>
        <dbReference type="EMBL" id="OAF68787.1"/>
    </source>
</evidence>
<dbReference type="PANTHER" id="PTHR21178">
    <property type="entry name" value="CILIA- AND FLAGELLA-ASSOCIATED PROTEIN 61"/>
    <property type="match status" value="1"/>
</dbReference>
<dbReference type="AlphaFoldDB" id="A0A177B3C6"/>
<name>A0A177B3C6_9BILA</name>
<dbReference type="Gene3D" id="3.50.50.60">
    <property type="entry name" value="FAD/NAD(P)-binding domain"/>
    <property type="match status" value="2"/>
</dbReference>
<protein>
    <recommendedName>
        <fullName evidence="1">CFAP61 dimerisation domain-containing protein</fullName>
    </recommendedName>
</protein>
<dbReference type="EMBL" id="LWCA01000387">
    <property type="protein sequence ID" value="OAF68787.1"/>
    <property type="molecule type" value="Genomic_DNA"/>
</dbReference>